<dbReference type="PANTHER" id="PTHR45138:SF9">
    <property type="entry name" value="DIGUANYLATE CYCLASE DGCM-RELATED"/>
    <property type="match status" value="1"/>
</dbReference>
<accession>A0ABT2A0C0</accession>
<feature type="domain" description="GGDEF" evidence="4">
    <location>
        <begin position="251"/>
        <end position="383"/>
    </location>
</feature>
<keyword evidence="6" id="KW-1185">Reference proteome</keyword>
<comment type="catalytic activity">
    <reaction evidence="2">
        <text>2 GTP = 3',3'-c-di-GMP + 2 diphosphate</text>
        <dbReference type="Rhea" id="RHEA:24898"/>
        <dbReference type="ChEBI" id="CHEBI:33019"/>
        <dbReference type="ChEBI" id="CHEBI:37565"/>
        <dbReference type="ChEBI" id="CHEBI:58805"/>
        <dbReference type="EC" id="2.7.7.65"/>
    </reaction>
</comment>
<evidence type="ECO:0000313" key="6">
    <source>
        <dbReference type="Proteomes" id="UP001205560"/>
    </source>
</evidence>
<dbReference type="PROSITE" id="PS50887">
    <property type="entry name" value="GGDEF"/>
    <property type="match status" value="1"/>
</dbReference>
<feature type="transmembrane region" description="Helical" evidence="3">
    <location>
        <begin position="6"/>
        <end position="25"/>
    </location>
</feature>
<feature type="transmembrane region" description="Helical" evidence="3">
    <location>
        <begin position="189"/>
        <end position="209"/>
    </location>
</feature>
<proteinExistence type="predicted"/>
<dbReference type="EC" id="2.7.7.65" evidence="1"/>
<feature type="transmembrane region" description="Helical" evidence="3">
    <location>
        <begin position="148"/>
        <end position="169"/>
    </location>
</feature>
<feature type="transmembrane region" description="Helical" evidence="3">
    <location>
        <begin position="62"/>
        <end position="81"/>
    </location>
</feature>
<dbReference type="Gene3D" id="3.30.70.270">
    <property type="match status" value="1"/>
</dbReference>
<feature type="transmembrane region" description="Helical" evidence="3">
    <location>
        <begin position="117"/>
        <end position="136"/>
    </location>
</feature>
<evidence type="ECO:0000256" key="2">
    <source>
        <dbReference type="ARBA" id="ARBA00034247"/>
    </source>
</evidence>
<dbReference type="InterPro" id="IPR043128">
    <property type="entry name" value="Rev_trsase/Diguanyl_cyclase"/>
</dbReference>
<evidence type="ECO:0000313" key="5">
    <source>
        <dbReference type="EMBL" id="MCS0587633.1"/>
    </source>
</evidence>
<dbReference type="InterPro" id="IPR029787">
    <property type="entry name" value="Nucleotide_cyclase"/>
</dbReference>
<dbReference type="NCBIfam" id="TIGR00254">
    <property type="entry name" value="GGDEF"/>
    <property type="match status" value="1"/>
</dbReference>
<dbReference type="PANTHER" id="PTHR45138">
    <property type="entry name" value="REGULATORY COMPONENTS OF SENSORY TRANSDUCTION SYSTEM"/>
    <property type="match status" value="1"/>
</dbReference>
<name>A0ABT2A0C0_9BURK</name>
<dbReference type="InterPro" id="IPR000160">
    <property type="entry name" value="GGDEF_dom"/>
</dbReference>
<evidence type="ECO:0000256" key="3">
    <source>
        <dbReference type="SAM" id="Phobius"/>
    </source>
</evidence>
<evidence type="ECO:0000259" key="4">
    <source>
        <dbReference type="PROSITE" id="PS50887"/>
    </source>
</evidence>
<evidence type="ECO:0000256" key="1">
    <source>
        <dbReference type="ARBA" id="ARBA00012528"/>
    </source>
</evidence>
<dbReference type="SUPFAM" id="SSF55073">
    <property type="entry name" value="Nucleotide cyclase"/>
    <property type="match status" value="1"/>
</dbReference>
<protein>
    <recommendedName>
        <fullName evidence="1">diguanylate cyclase</fullName>
        <ecNumber evidence="1">2.7.7.65</ecNumber>
    </recommendedName>
</protein>
<sequence>MLIIVSLLLVTMALSAVMLFVLSSLRKSGARGISEWSVANAMAVVSMPLFAARGAVPDFLSIEVANTLLLSTTALMLAGFRRYLHLPVPWWRLGGWVALGLFLILLLHHGVDSTGGRIVAMSLLHAVLCLEMGMLLKPQLGRAKRHYPVLFTLYASFGTAAMQLVRAAVYAVPLAGFPVPWNDTAVSMIFFSIGALALPALTLGAVMMANADLVARARHAADHDHLTGARSRRAFFELAAREQARALRAGSPLSVLLFDVDHFKRINDTHGHATGDRVLVDIVERTEAVVRGIDVVARLGGEEFAVLLPDTDADTALLVAERLRDGLERRPDAAAGIDAGYTVSIGTATLGAGESIEAMLSRADAALYAAKAGGRNTVIDARALPAKAV</sequence>
<keyword evidence="3" id="KW-0812">Transmembrane</keyword>
<dbReference type="Pfam" id="PF00990">
    <property type="entry name" value="GGDEF"/>
    <property type="match status" value="1"/>
</dbReference>
<dbReference type="Proteomes" id="UP001205560">
    <property type="component" value="Unassembled WGS sequence"/>
</dbReference>
<feature type="transmembrane region" description="Helical" evidence="3">
    <location>
        <begin position="93"/>
        <end position="111"/>
    </location>
</feature>
<dbReference type="EMBL" id="JANUGX010000001">
    <property type="protein sequence ID" value="MCS0587633.1"/>
    <property type="molecule type" value="Genomic_DNA"/>
</dbReference>
<gene>
    <name evidence="5" type="ORF">NX782_00265</name>
</gene>
<organism evidence="5 6">
    <name type="scientific">Massilia norwichensis</name>
    <dbReference type="NCBI Taxonomy" id="1442366"/>
    <lineage>
        <taxon>Bacteria</taxon>
        <taxon>Pseudomonadati</taxon>
        <taxon>Pseudomonadota</taxon>
        <taxon>Betaproteobacteria</taxon>
        <taxon>Burkholderiales</taxon>
        <taxon>Oxalobacteraceae</taxon>
        <taxon>Telluria group</taxon>
        <taxon>Massilia</taxon>
    </lineage>
</organism>
<keyword evidence="3" id="KW-1133">Transmembrane helix</keyword>
<dbReference type="CDD" id="cd01949">
    <property type="entry name" value="GGDEF"/>
    <property type="match status" value="1"/>
</dbReference>
<dbReference type="SMART" id="SM00267">
    <property type="entry name" value="GGDEF"/>
    <property type="match status" value="1"/>
</dbReference>
<comment type="caution">
    <text evidence="5">The sequence shown here is derived from an EMBL/GenBank/DDBJ whole genome shotgun (WGS) entry which is preliminary data.</text>
</comment>
<keyword evidence="3" id="KW-0472">Membrane</keyword>
<dbReference type="InterPro" id="IPR050469">
    <property type="entry name" value="Diguanylate_Cyclase"/>
</dbReference>
<reference evidence="5 6" key="1">
    <citation type="submission" date="2022-08" db="EMBL/GenBank/DDBJ databases">
        <title>Reclassification of Massilia species as members of the genera Telluria, Duganella, Pseudoduganella, Mokoshia gen. nov. and Zemynaea gen. nov. using orthogonal and non-orthogonal genome-based approaches.</title>
        <authorList>
            <person name="Bowman J.P."/>
        </authorList>
    </citation>
    <scope>NUCLEOTIDE SEQUENCE [LARGE SCALE GENOMIC DNA]</scope>
    <source>
        <strain evidence="5 6">LMG 28164</strain>
    </source>
</reference>
<dbReference type="RefSeq" id="WP_258843471.1">
    <property type="nucleotide sequence ID" value="NZ_JANUGX010000001.1"/>
</dbReference>